<dbReference type="STRING" id="1548208.AXK12_02125"/>
<feature type="transmembrane region" description="Helical" evidence="1">
    <location>
        <begin position="215"/>
        <end position="235"/>
    </location>
</feature>
<keyword evidence="1" id="KW-0812">Transmembrane</keyword>
<dbReference type="EMBL" id="LSZP01000010">
    <property type="protein sequence ID" value="KXU37234.1"/>
    <property type="molecule type" value="Genomic_DNA"/>
</dbReference>
<comment type="caution">
    <text evidence="2">The sequence shown here is derived from an EMBL/GenBank/DDBJ whole genome shotgun (WGS) entry which is preliminary data.</text>
</comment>
<evidence type="ECO:0000313" key="3">
    <source>
        <dbReference type="Proteomes" id="UP000071392"/>
    </source>
</evidence>
<keyword evidence="1" id="KW-1133">Transmembrane helix</keyword>
<dbReference type="AlphaFoldDB" id="A0A139SRU4"/>
<protein>
    <recommendedName>
        <fullName evidence="4">Glycosyltransferase RgtA/B/C/D-like domain-containing protein</fullName>
    </recommendedName>
</protein>
<feature type="transmembrane region" description="Helical" evidence="1">
    <location>
        <begin position="359"/>
        <end position="377"/>
    </location>
</feature>
<name>A0A139SRU4_9BACT</name>
<feature type="transmembrane region" description="Helical" evidence="1">
    <location>
        <begin position="179"/>
        <end position="203"/>
    </location>
</feature>
<evidence type="ECO:0000313" key="2">
    <source>
        <dbReference type="EMBL" id="KXU37234.1"/>
    </source>
</evidence>
<feature type="transmembrane region" description="Helical" evidence="1">
    <location>
        <begin position="283"/>
        <end position="303"/>
    </location>
</feature>
<feature type="transmembrane region" description="Helical" evidence="1">
    <location>
        <begin position="138"/>
        <end position="159"/>
    </location>
</feature>
<feature type="transmembrane region" description="Helical" evidence="1">
    <location>
        <begin position="108"/>
        <end position="131"/>
    </location>
</feature>
<gene>
    <name evidence="2" type="ORF">AXK12_02125</name>
</gene>
<feature type="transmembrane region" description="Helical" evidence="1">
    <location>
        <begin position="310"/>
        <end position="330"/>
    </location>
</feature>
<keyword evidence="3" id="KW-1185">Reference proteome</keyword>
<organism evidence="2 3">
    <name type="scientific">Cephaloticoccus capnophilus</name>
    <dbReference type="NCBI Taxonomy" id="1548208"/>
    <lineage>
        <taxon>Bacteria</taxon>
        <taxon>Pseudomonadati</taxon>
        <taxon>Verrucomicrobiota</taxon>
        <taxon>Opitutia</taxon>
        <taxon>Opitutales</taxon>
        <taxon>Opitutaceae</taxon>
        <taxon>Cephaloticoccus</taxon>
    </lineage>
</organism>
<reference evidence="2 3" key="1">
    <citation type="submission" date="2016-02" db="EMBL/GenBank/DDBJ databases">
        <authorList>
            <person name="Wen L."/>
            <person name="He K."/>
            <person name="Yang H."/>
        </authorList>
    </citation>
    <scope>NUCLEOTIDE SEQUENCE [LARGE SCALE GENOMIC DNA]</scope>
    <source>
        <strain evidence="2 3">CV41</strain>
    </source>
</reference>
<evidence type="ECO:0000256" key="1">
    <source>
        <dbReference type="SAM" id="Phobius"/>
    </source>
</evidence>
<dbReference type="Proteomes" id="UP000071392">
    <property type="component" value="Unassembled WGS sequence"/>
</dbReference>
<accession>A0A139SRU4</accession>
<keyword evidence="1" id="KW-0472">Membrane</keyword>
<sequence>MRLAYLVVVAVFFSVFSSFYIPGKGFSYLVFFGSKQPAVISELGETNYYLHENSYGYDGQFYAQIAVDPTLRNPELLESVDSLSYRGRRILMSLSAYLMGWGNPGAVLHAYTLQNVICWVLLAVLLLWWFPPNSWQNWFRWTGVLLCAGMWASMMRALTDGPSLLLVAFGVFLIEKNKPWLAATVLGLSGLAKETNVLSVTPFLRHEALLTPRKWPTLILQSLLVLSPLVLWVFYIDKVLGLPPSAGLNNFTWPFGGWAWRLKFNAVDAFSQDFLTGRGLPNLSFLCLLGLLALSVQCAFFLLRPKWDKPWWRIGASFSLLMAVLGEAVWEGFPGASFRVLLPMQLAFNVLVPRTRHWIPILILGNLTLLTEIHVILDSTKQVQSIVRFEQSLPDHRRTRSSFSQKGLISVEFSSGWYIAEYSGRGKWVWSSGPSEVTLRNKLPTSETVALEFSIHSLEARDLTLRDASGAVLWHTDALKDKVRVTVEGVVLKPGTTVLRFETSQGASFVPPDTRPLAFCVTNLHVLE</sequence>
<proteinExistence type="predicted"/>
<evidence type="ECO:0008006" key="4">
    <source>
        <dbReference type="Google" id="ProtNLM"/>
    </source>
</evidence>